<keyword evidence="16" id="KW-1185">Reference proteome</keyword>
<feature type="compositionally biased region" description="Polar residues" evidence="12">
    <location>
        <begin position="376"/>
        <end position="397"/>
    </location>
</feature>
<dbReference type="Proteomes" id="UP001177023">
    <property type="component" value="Unassembled WGS sequence"/>
</dbReference>
<evidence type="ECO:0000313" key="15">
    <source>
        <dbReference type="EMBL" id="CAJ0580221.1"/>
    </source>
</evidence>
<keyword evidence="8" id="KW-0547">Nucleotide-binding</keyword>
<keyword evidence="5" id="KW-0328">Glycosyltransferase</keyword>
<protein>
    <recommendedName>
        <fullName evidence="4">N-acetylgalactosaminide beta-1,3-galactosyltransferase</fullName>
        <ecNumber evidence="4">2.4.1.122</ecNumber>
    </recommendedName>
</protein>
<dbReference type="EC" id="2.4.1.122" evidence="4"/>
<evidence type="ECO:0000313" key="16">
    <source>
        <dbReference type="Proteomes" id="UP001177023"/>
    </source>
</evidence>
<comment type="subcellular location">
    <subcellularLocation>
        <location evidence="1">Membrane</location>
        <topology evidence="1">Single-pass type II membrane protein</topology>
    </subcellularLocation>
</comment>
<dbReference type="AlphaFoldDB" id="A0AA36D3U8"/>
<keyword evidence="9" id="KW-0735">Signal-anchor</keyword>
<evidence type="ECO:0000256" key="8">
    <source>
        <dbReference type="ARBA" id="ARBA00022741"/>
    </source>
</evidence>
<evidence type="ECO:0000256" key="11">
    <source>
        <dbReference type="ARBA" id="ARBA00023136"/>
    </source>
</evidence>
<keyword evidence="7 13" id="KW-0812">Transmembrane</keyword>
<reference evidence="15" key="1">
    <citation type="submission" date="2023-06" db="EMBL/GenBank/DDBJ databases">
        <authorList>
            <person name="Delattre M."/>
        </authorList>
    </citation>
    <scope>NUCLEOTIDE SEQUENCE</scope>
    <source>
        <strain evidence="15">AF72</strain>
    </source>
</reference>
<dbReference type="PANTHER" id="PTHR23033:SF7">
    <property type="entry name" value="GLYCOPROTEIN-N-ACETYLGALACTOSAMINE 3-BETA-GALACTOSYLTRANSFERASE 1"/>
    <property type="match status" value="1"/>
</dbReference>
<dbReference type="GO" id="GO:0016020">
    <property type="term" value="C:membrane"/>
    <property type="evidence" value="ECO:0007669"/>
    <property type="project" value="UniProtKB-SubCell"/>
</dbReference>
<accession>A0AA36D3U8</accession>
<dbReference type="InterPro" id="IPR026050">
    <property type="entry name" value="C1GALT1/C1GALT1_chp1"/>
</dbReference>
<feature type="transmembrane region" description="Helical" evidence="13">
    <location>
        <begin position="56"/>
        <end position="78"/>
    </location>
</feature>
<dbReference type="Pfam" id="PF02434">
    <property type="entry name" value="Fringe"/>
    <property type="match status" value="1"/>
</dbReference>
<comment type="caution">
    <text evidence="15">The sequence shown here is derived from an EMBL/GenBank/DDBJ whole genome shotgun (WGS) entry which is preliminary data.</text>
</comment>
<sequence length="397" mass="46274">MLHERKGYLQLRLKRLAKRTISCLSPCCFNSWDVCRTGGEYVWDNFRRLSDHMSQYSCWSGTHLAVLLIFSLFVITLYKVQYKTGIEVFSFFPIDDSGFENYNEEMLEYVDVSKQAARQPDSGFLFCWVMTAPVHHRTRVKAVNTTWLPNCDAGHFYTTNGHQLSQKIPFHTIFNGLPDSYFKLFWKTRLALLYTYKYVSRDFDWYFKGDDDTYVVVDNLRKYLKNFDPDQPYYIGYRLRRRMPDNGYNAGGSGYALSRAAMKIFAEELFPSRELCPYHEWEDLAIARCLAAKKIHPLDTRDELGRQRFLAWRPEEHFNGDLTRSFIYDKVEHKGFEIYHENLISLHHLRPDEMRLIHGILYGVSHGLTPGAHGSHGNNGSAVETSLGPPNSSITMK</sequence>
<gene>
    <name evidence="15" type="ORF">MSPICULIGERA_LOCUS18420</name>
</gene>
<feature type="non-terminal residue" evidence="15">
    <location>
        <position position="1"/>
    </location>
</feature>
<evidence type="ECO:0000256" key="4">
    <source>
        <dbReference type="ARBA" id="ARBA00012557"/>
    </source>
</evidence>
<feature type="domain" description="Fringe-like glycosyltransferase" evidence="14">
    <location>
        <begin position="125"/>
        <end position="263"/>
    </location>
</feature>
<evidence type="ECO:0000256" key="7">
    <source>
        <dbReference type="ARBA" id="ARBA00022692"/>
    </source>
</evidence>
<keyword evidence="6" id="KW-0808">Transferase</keyword>
<comment type="similarity">
    <text evidence="3">Belongs to the glycosyltransferase 31 family. Beta3-Gal-T subfamily.</text>
</comment>
<evidence type="ECO:0000256" key="2">
    <source>
        <dbReference type="ARBA" id="ARBA00004922"/>
    </source>
</evidence>
<keyword evidence="10 13" id="KW-1133">Transmembrane helix</keyword>
<evidence type="ECO:0000259" key="14">
    <source>
        <dbReference type="Pfam" id="PF02434"/>
    </source>
</evidence>
<dbReference type="EMBL" id="CATQJA010002659">
    <property type="protein sequence ID" value="CAJ0580221.1"/>
    <property type="molecule type" value="Genomic_DNA"/>
</dbReference>
<proteinExistence type="inferred from homology"/>
<dbReference type="PANTHER" id="PTHR23033">
    <property type="entry name" value="BETA1,3-GALACTOSYLTRANSFERASE"/>
    <property type="match status" value="1"/>
</dbReference>
<dbReference type="Gene3D" id="3.90.550.50">
    <property type="match status" value="1"/>
</dbReference>
<dbReference type="GO" id="GO:0000166">
    <property type="term" value="F:nucleotide binding"/>
    <property type="evidence" value="ECO:0007669"/>
    <property type="project" value="UniProtKB-KW"/>
</dbReference>
<evidence type="ECO:0000256" key="13">
    <source>
        <dbReference type="SAM" id="Phobius"/>
    </source>
</evidence>
<evidence type="ECO:0000256" key="5">
    <source>
        <dbReference type="ARBA" id="ARBA00022676"/>
    </source>
</evidence>
<feature type="region of interest" description="Disordered" evidence="12">
    <location>
        <begin position="372"/>
        <end position="397"/>
    </location>
</feature>
<dbReference type="GO" id="GO:0016263">
    <property type="term" value="F:glycoprotein-N-acetylgalactosamine 3-beta-galactosyltransferase activity"/>
    <property type="evidence" value="ECO:0007669"/>
    <property type="project" value="UniProtKB-EC"/>
</dbReference>
<name>A0AA36D3U8_9BILA</name>
<dbReference type="InterPro" id="IPR003378">
    <property type="entry name" value="Fringe-like_glycosylTrfase"/>
</dbReference>
<organism evidence="15 16">
    <name type="scientific">Mesorhabditis spiculigera</name>
    <dbReference type="NCBI Taxonomy" id="96644"/>
    <lineage>
        <taxon>Eukaryota</taxon>
        <taxon>Metazoa</taxon>
        <taxon>Ecdysozoa</taxon>
        <taxon>Nematoda</taxon>
        <taxon>Chromadorea</taxon>
        <taxon>Rhabditida</taxon>
        <taxon>Rhabditina</taxon>
        <taxon>Rhabditomorpha</taxon>
        <taxon>Rhabditoidea</taxon>
        <taxon>Rhabditidae</taxon>
        <taxon>Mesorhabditinae</taxon>
        <taxon>Mesorhabditis</taxon>
    </lineage>
</organism>
<evidence type="ECO:0000256" key="6">
    <source>
        <dbReference type="ARBA" id="ARBA00022679"/>
    </source>
</evidence>
<evidence type="ECO:0000256" key="1">
    <source>
        <dbReference type="ARBA" id="ARBA00004606"/>
    </source>
</evidence>
<evidence type="ECO:0000256" key="12">
    <source>
        <dbReference type="SAM" id="MobiDB-lite"/>
    </source>
</evidence>
<evidence type="ECO:0000256" key="3">
    <source>
        <dbReference type="ARBA" id="ARBA00006462"/>
    </source>
</evidence>
<keyword evidence="11 13" id="KW-0472">Membrane</keyword>
<evidence type="ECO:0000256" key="10">
    <source>
        <dbReference type="ARBA" id="ARBA00022989"/>
    </source>
</evidence>
<comment type="pathway">
    <text evidence="2">Protein modification; protein glycosylation.</text>
</comment>
<evidence type="ECO:0000256" key="9">
    <source>
        <dbReference type="ARBA" id="ARBA00022968"/>
    </source>
</evidence>